<dbReference type="EMBL" id="JAXCLX010000001">
    <property type="protein sequence ID" value="MDY0872076.1"/>
    <property type="molecule type" value="Genomic_DNA"/>
</dbReference>
<evidence type="ECO:0000313" key="3">
    <source>
        <dbReference type="Proteomes" id="UP001271769"/>
    </source>
</evidence>
<protein>
    <submittedName>
        <fullName evidence="2">Uncharacterized protein</fullName>
    </submittedName>
</protein>
<keyword evidence="1" id="KW-0732">Signal</keyword>
<sequence length="336" mass="36742">MSRNIIAATALSLVALTAPAHAQESAAAVKAPGVVGEIETGNGCAVEEPGLFEKRRAMAPETYSRLVIDDVTLTAYPSKFGDEQLDDMADGSPPLEYLTIERDGTCLHAIADAMVFIVWARPRILGNYAEPAPLAILSTFSGGAHCCTSLYALYPGKELKLQLLSLGNAEAELSQDWAGGAPHLNFGDDRFAYWNSSYAGSPGGGVQLDWSEEGYRLSDQMKGDAPDEKALGEMRDQMHQLLLEFGGPYTAIDASGDRPQTKGELDPIIWANLLDLIYSGHSDMAVKLFDEAWPTEVKGKRIFWRDFIKQMQETWIWEPWNLKDALDPDVTFAHGG</sequence>
<feature type="signal peptide" evidence="1">
    <location>
        <begin position="1"/>
        <end position="22"/>
    </location>
</feature>
<name>A0ABU5DXM6_9PROT</name>
<feature type="chain" id="PRO_5046629897" evidence="1">
    <location>
        <begin position="23"/>
        <end position="336"/>
    </location>
</feature>
<evidence type="ECO:0000256" key="1">
    <source>
        <dbReference type="SAM" id="SignalP"/>
    </source>
</evidence>
<organism evidence="2 3">
    <name type="scientific">Dongia rigui</name>
    <dbReference type="NCBI Taxonomy" id="940149"/>
    <lineage>
        <taxon>Bacteria</taxon>
        <taxon>Pseudomonadati</taxon>
        <taxon>Pseudomonadota</taxon>
        <taxon>Alphaproteobacteria</taxon>
        <taxon>Rhodospirillales</taxon>
        <taxon>Dongiaceae</taxon>
        <taxon>Dongia</taxon>
    </lineage>
</organism>
<dbReference type="RefSeq" id="WP_320500495.1">
    <property type="nucleotide sequence ID" value="NZ_JAXCLX010000001.1"/>
</dbReference>
<comment type="caution">
    <text evidence="2">The sequence shown here is derived from an EMBL/GenBank/DDBJ whole genome shotgun (WGS) entry which is preliminary data.</text>
</comment>
<dbReference type="Proteomes" id="UP001271769">
    <property type="component" value="Unassembled WGS sequence"/>
</dbReference>
<proteinExistence type="predicted"/>
<evidence type="ECO:0000313" key="2">
    <source>
        <dbReference type="EMBL" id="MDY0872076.1"/>
    </source>
</evidence>
<gene>
    <name evidence="2" type="ORF">SMD31_09085</name>
</gene>
<accession>A0ABU5DXM6</accession>
<keyword evidence="3" id="KW-1185">Reference proteome</keyword>
<reference evidence="2 3" key="1">
    <citation type="journal article" date="2013" name="Antonie Van Leeuwenhoek">
        <title>Dongia rigui sp. nov., isolated from freshwater of a large wetland in Korea.</title>
        <authorList>
            <person name="Baik K.S."/>
            <person name="Hwang Y.M."/>
            <person name="Choi J.S."/>
            <person name="Kwon J."/>
            <person name="Seong C.N."/>
        </authorList>
    </citation>
    <scope>NUCLEOTIDE SEQUENCE [LARGE SCALE GENOMIC DNA]</scope>
    <source>
        <strain evidence="2 3">04SU4-P</strain>
    </source>
</reference>